<evidence type="ECO:0000256" key="1">
    <source>
        <dbReference type="ARBA" id="ARBA00022737"/>
    </source>
</evidence>
<evidence type="ECO:0000256" key="3">
    <source>
        <dbReference type="SAM" id="Phobius"/>
    </source>
</evidence>
<feature type="domain" description="DUF7791" evidence="5">
    <location>
        <begin position="602"/>
        <end position="703"/>
    </location>
</feature>
<evidence type="ECO:0000259" key="5">
    <source>
        <dbReference type="Pfam" id="PF25053"/>
    </source>
</evidence>
<dbReference type="PANTHER" id="PTHR10039">
    <property type="entry name" value="AMELOGENIN"/>
    <property type="match status" value="1"/>
</dbReference>
<dbReference type="PANTHER" id="PTHR10039:SF5">
    <property type="entry name" value="NACHT DOMAIN-CONTAINING PROTEIN"/>
    <property type="match status" value="1"/>
</dbReference>
<dbReference type="SUPFAM" id="SSF52540">
    <property type="entry name" value="P-loop containing nucleoside triphosphate hydrolases"/>
    <property type="match status" value="1"/>
</dbReference>
<keyword evidence="7" id="KW-1185">Reference proteome</keyword>
<keyword evidence="3" id="KW-1133">Transmembrane helix</keyword>
<dbReference type="Pfam" id="PF25053">
    <property type="entry name" value="DUF7791"/>
    <property type="match status" value="1"/>
</dbReference>
<protein>
    <submittedName>
        <fullName evidence="6">Uncharacterized protein</fullName>
    </submittedName>
</protein>
<dbReference type="InterPro" id="IPR056693">
    <property type="entry name" value="DUF7791"/>
</dbReference>
<dbReference type="Gene3D" id="3.40.50.300">
    <property type="entry name" value="P-loop containing nucleotide triphosphate hydrolases"/>
    <property type="match status" value="1"/>
</dbReference>
<evidence type="ECO:0000256" key="2">
    <source>
        <dbReference type="SAM" id="MobiDB-lite"/>
    </source>
</evidence>
<comment type="caution">
    <text evidence="6">The sequence shown here is derived from an EMBL/GenBank/DDBJ whole genome shotgun (WGS) entry which is preliminary data.</text>
</comment>
<dbReference type="EMBL" id="MTQA01000033">
    <property type="protein sequence ID" value="PNP85102.1"/>
    <property type="molecule type" value="Genomic_DNA"/>
</dbReference>
<dbReference type="STRING" id="42673.A0A2K0WS32"/>
<dbReference type="OrthoDB" id="443402at2759"/>
<proteinExistence type="predicted"/>
<dbReference type="InterPro" id="IPR056884">
    <property type="entry name" value="NPHP3-like_N"/>
</dbReference>
<keyword evidence="1" id="KW-0677">Repeat</keyword>
<dbReference type="AlphaFoldDB" id="A0A2K0WS32"/>
<accession>A0A2K0WS32</accession>
<dbReference type="Proteomes" id="UP000236664">
    <property type="component" value="Unassembled WGS sequence"/>
</dbReference>
<gene>
    <name evidence="6" type="ORF">FNYG_01627</name>
</gene>
<feature type="domain" description="Nephrocystin 3-like N-terminal" evidence="4">
    <location>
        <begin position="295"/>
        <end position="473"/>
    </location>
</feature>
<feature type="compositionally biased region" description="Low complexity" evidence="2">
    <location>
        <begin position="253"/>
        <end position="262"/>
    </location>
</feature>
<keyword evidence="3" id="KW-0812">Transmembrane</keyword>
<keyword evidence="3" id="KW-0472">Membrane</keyword>
<dbReference type="Pfam" id="PF24883">
    <property type="entry name" value="NPHP3_N"/>
    <property type="match status" value="1"/>
</dbReference>
<evidence type="ECO:0000313" key="7">
    <source>
        <dbReference type="Proteomes" id="UP000236664"/>
    </source>
</evidence>
<feature type="region of interest" description="Disordered" evidence="2">
    <location>
        <begin position="238"/>
        <end position="268"/>
    </location>
</feature>
<sequence length="1084" mass="124650">MLDPVTAIGLASSIVAFVDFSAKLVKGSIEIYQASDGTLTENRSSQAVAVAMERFAARFVIQQLSQPSDEEKELVDLATKCHAVCIEILGLLGRIKPKDLSSKRQSLWAALKNKFHQGEREELEKRLDTYRRQLELHMSFKTMISVETLSQYVRHNTESLNPLKATISELSAIGIETQESVRQLLDIQKTALYANINNQILQSLEHDDMDKRHEMIEEAHEKTFQWIFDVDGAARDDEARSAPDDWDSVDTLSSNDSDASVDSSRERLKRRRRELKRESEIERTKDEIQMRHKSRKKFLTWLSVGTGILHISGKMGCGKSTLMKFLSHHPETQTRLNEWANGNQLVFASFFFWRPGSDDQKSLQGLYRSLLHSVLKHHEELIPSIFPRAWRERSEGSGTTHTRIKLSRDEISKAFDLLVGSESSCANYSFCFFVDGLDEYQTTTQDDHIDLVKRLKSWTATFPSNVKLCVSSREENPFMHSFAEDQRLRLHSLTQYDIKAYVLERLPSTESPMALQALAKYIVKKASGVFFWVALVVRNIRMQWHLELEPTELREIVRGFPSELNELYQHILNELDEYSRKLAFQTLAMIPFVTDRGSYIYLDLLGYSFLNNYDQNERFAQEDKFKAKVSKEQKEKRRKVARTRLSGWCRGLVEFDSRENIGYAHRSVADFFGADDIQEQMSASLNGTHPVSILSELMLAKWKVLVSGGESLSGGFPYDLMSLRQKHDLDHEPFEFLRSMDAVFEPELKRVDDSTLLGGIEVWVRGYMWNIAMRQVADELNFGGASRSQDKVDLSFAPLFFRYLGTNDYVLWSIENDPKTTDTASKAVLLFYASILEPTYPVLDMLLRLDIIGPDMRTYLIPDIRTFWWKKTYISSTVGESHSLWQYFLIQEFYAWLDDDEYDVNHRFVGIVERFLRIGADHRFRFSIMVVQWPNNAGIKPETEDTFTFGDPGELESLSFRRKWRDGDYDSTDDLVVGLDCTFSKVRTWPCEPNGSRREMSFTGWIRAMGDFPGKDDVLQLVEERAHGLQSLARSTTTPGKAKGAVSLDSEPTVLSKKYIAINWLYLVAVMLGLILVIFSYVTM</sequence>
<organism evidence="6 7">
    <name type="scientific">Gibberella nygamai</name>
    <name type="common">Bean root rot disease fungus</name>
    <name type="synonym">Fusarium nygamai</name>
    <dbReference type="NCBI Taxonomy" id="42673"/>
    <lineage>
        <taxon>Eukaryota</taxon>
        <taxon>Fungi</taxon>
        <taxon>Dikarya</taxon>
        <taxon>Ascomycota</taxon>
        <taxon>Pezizomycotina</taxon>
        <taxon>Sordariomycetes</taxon>
        <taxon>Hypocreomycetidae</taxon>
        <taxon>Hypocreales</taxon>
        <taxon>Nectriaceae</taxon>
        <taxon>Fusarium</taxon>
        <taxon>Fusarium fujikuroi species complex</taxon>
    </lineage>
</organism>
<evidence type="ECO:0000313" key="6">
    <source>
        <dbReference type="EMBL" id="PNP85102.1"/>
    </source>
</evidence>
<evidence type="ECO:0000259" key="4">
    <source>
        <dbReference type="Pfam" id="PF24883"/>
    </source>
</evidence>
<feature type="transmembrane region" description="Helical" evidence="3">
    <location>
        <begin position="1064"/>
        <end position="1082"/>
    </location>
</feature>
<reference evidence="6 7" key="1">
    <citation type="submission" date="2017-06" db="EMBL/GenBank/DDBJ databases">
        <title>Genome of Fusarium nygamai isolate CS10214.</title>
        <authorList>
            <person name="Gardiner D.M."/>
            <person name="Obanor F."/>
            <person name="Kazan K."/>
        </authorList>
    </citation>
    <scope>NUCLEOTIDE SEQUENCE [LARGE SCALE GENOMIC DNA]</scope>
    <source>
        <strain evidence="6 7">CS10214</strain>
    </source>
</reference>
<name>A0A2K0WS32_GIBNY</name>
<dbReference type="InterPro" id="IPR027417">
    <property type="entry name" value="P-loop_NTPase"/>
</dbReference>